<name>A0A8G2BN05_9PROT</name>
<evidence type="ECO:0000313" key="3">
    <source>
        <dbReference type="Proteomes" id="UP000198615"/>
    </source>
</evidence>
<feature type="signal peptide" evidence="1">
    <location>
        <begin position="1"/>
        <end position="23"/>
    </location>
</feature>
<dbReference type="AlphaFoldDB" id="A0A8G2BN05"/>
<proteinExistence type="predicted"/>
<reference evidence="2 3" key="1">
    <citation type="submission" date="2016-10" db="EMBL/GenBank/DDBJ databases">
        <authorList>
            <person name="Varghese N."/>
            <person name="Submissions S."/>
        </authorList>
    </citation>
    <scope>NUCLEOTIDE SEQUENCE [LARGE SCALE GENOMIC DNA]</scope>
    <source>
        <strain evidence="2 3">DSM 18839</strain>
    </source>
</reference>
<dbReference type="Pfam" id="PF11376">
    <property type="entry name" value="DUF3179"/>
    <property type="match status" value="1"/>
</dbReference>
<keyword evidence="3" id="KW-1185">Reference proteome</keyword>
<evidence type="ECO:0000256" key="1">
    <source>
        <dbReference type="SAM" id="SignalP"/>
    </source>
</evidence>
<gene>
    <name evidence="2" type="ORF">SAMN05660686_04508</name>
</gene>
<accession>A0A8G2BN05</accession>
<dbReference type="OrthoDB" id="9806357at2"/>
<dbReference type="Proteomes" id="UP000198615">
    <property type="component" value="Unassembled WGS sequence"/>
</dbReference>
<evidence type="ECO:0008006" key="4">
    <source>
        <dbReference type="Google" id="ProtNLM"/>
    </source>
</evidence>
<sequence>MPDLRVLPVLIAAFLLVSSAVEAGNAWEQAWPDTDFSVHSVPLDEISSGGPVRDGIPSIDDPLFADVTGGFAGVAPTEPVVSVAISGDARAYPLRILIWHEIVNDTVGGIPVAVTYCPLCNAAIVFDRRVEGRPLEFGTTGNIRNSGLIMYDRETESWWQQYTGEGIVGDMTGQRLRSVPARMESAERFAERHPDGQVLIPNDPKARPYGINPYKGYDSMPVPFLYDGSMPEGLAPMARVVVIGDMAWSLAMLRKKGWWSDGDLMITWEPGQNSALDTRKIAEGRDIGNVVVTRDGTDVAHEITFAFVFHAFRPDGKIVY</sequence>
<dbReference type="RefSeq" id="WP_093154016.1">
    <property type="nucleotide sequence ID" value="NZ_FNBW01000018.1"/>
</dbReference>
<dbReference type="InterPro" id="IPR021516">
    <property type="entry name" value="DUF3179"/>
</dbReference>
<protein>
    <recommendedName>
        <fullName evidence="4">DUF3179 domain-containing protein</fullName>
    </recommendedName>
</protein>
<dbReference type="EMBL" id="FNBW01000018">
    <property type="protein sequence ID" value="SDG46686.1"/>
    <property type="molecule type" value="Genomic_DNA"/>
</dbReference>
<organism evidence="2 3">
    <name type="scientific">Thalassobaculum litoreum DSM 18839</name>
    <dbReference type="NCBI Taxonomy" id="1123362"/>
    <lineage>
        <taxon>Bacteria</taxon>
        <taxon>Pseudomonadati</taxon>
        <taxon>Pseudomonadota</taxon>
        <taxon>Alphaproteobacteria</taxon>
        <taxon>Rhodospirillales</taxon>
        <taxon>Thalassobaculaceae</taxon>
        <taxon>Thalassobaculum</taxon>
    </lineage>
</organism>
<feature type="chain" id="PRO_5034978105" description="DUF3179 domain-containing protein" evidence="1">
    <location>
        <begin position="24"/>
        <end position="320"/>
    </location>
</feature>
<keyword evidence="1" id="KW-0732">Signal</keyword>
<evidence type="ECO:0000313" key="2">
    <source>
        <dbReference type="EMBL" id="SDG46686.1"/>
    </source>
</evidence>
<comment type="caution">
    <text evidence="2">The sequence shown here is derived from an EMBL/GenBank/DDBJ whole genome shotgun (WGS) entry which is preliminary data.</text>
</comment>